<dbReference type="AlphaFoldDB" id="A0A1S2NFJ0"/>
<evidence type="ECO:0000313" key="1">
    <source>
        <dbReference type="EMBL" id="OIJ43861.1"/>
    </source>
</evidence>
<evidence type="ECO:0000313" key="2">
    <source>
        <dbReference type="Proteomes" id="UP000180246"/>
    </source>
</evidence>
<organism evidence="1 2">
    <name type="scientific">Massilia timonae</name>
    <dbReference type="NCBI Taxonomy" id="47229"/>
    <lineage>
        <taxon>Bacteria</taxon>
        <taxon>Pseudomonadati</taxon>
        <taxon>Pseudomonadota</taxon>
        <taxon>Betaproteobacteria</taxon>
        <taxon>Burkholderiales</taxon>
        <taxon>Oxalobacteraceae</taxon>
        <taxon>Telluria group</taxon>
        <taxon>Massilia</taxon>
    </lineage>
</organism>
<comment type="caution">
    <text evidence="1">The sequence shown here is derived from an EMBL/GenBank/DDBJ whole genome shotgun (WGS) entry which is preliminary data.</text>
</comment>
<dbReference type="Proteomes" id="UP000180246">
    <property type="component" value="Unassembled WGS sequence"/>
</dbReference>
<proteinExistence type="predicted"/>
<dbReference type="RefSeq" id="WP_071363565.1">
    <property type="nucleotide sequence ID" value="NZ_JRYB01000001.1"/>
</dbReference>
<name>A0A1S2NFJ0_9BURK</name>
<dbReference type="EMBL" id="JRYB01000001">
    <property type="protein sequence ID" value="OIJ43861.1"/>
    <property type="molecule type" value="Genomic_DNA"/>
</dbReference>
<accession>A0A1S2NFJ0</accession>
<protein>
    <submittedName>
        <fullName evidence="1">Uncharacterized protein</fullName>
    </submittedName>
</protein>
<gene>
    <name evidence="1" type="ORF">LO55_5096</name>
</gene>
<reference evidence="1 2" key="1">
    <citation type="submission" date="2014-10" db="EMBL/GenBank/DDBJ databases">
        <authorList>
            <person name="Seo M.-J."/>
            <person name="Seok Y.J."/>
            <person name="Cha I.-T."/>
        </authorList>
    </citation>
    <scope>NUCLEOTIDE SEQUENCE [LARGE SCALE GENOMIC DNA]</scope>
    <source>
        <strain evidence="1 2">NEU</strain>
    </source>
</reference>
<sequence>MSEASITQAKYERIGRFIYAFQRHADPERLRAAAATGVLPPDQAGRAAALVRRYDEALDAIQRNSLAGTLDAVSNEQLQAILADAQAFVRESGWTHEQGHDR</sequence>